<evidence type="ECO:0000256" key="10">
    <source>
        <dbReference type="NCBIfam" id="TIGR00215"/>
    </source>
</evidence>
<keyword evidence="6 11" id="KW-0328">Glycosyltransferase</keyword>
<evidence type="ECO:0000256" key="2">
    <source>
        <dbReference type="ARBA" id="ARBA00012687"/>
    </source>
</evidence>
<evidence type="ECO:0000313" key="11">
    <source>
        <dbReference type="EMBL" id="NIK73079.1"/>
    </source>
</evidence>
<comment type="caution">
    <text evidence="11">The sequence shown here is derived from an EMBL/GenBank/DDBJ whole genome shotgun (WGS) entry which is preliminary data.</text>
</comment>
<dbReference type="GO" id="GO:0009245">
    <property type="term" value="P:lipid A biosynthetic process"/>
    <property type="evidence" value="ECO:0007669"/>
    <property type="project" value="UniProtKB-UniRule"/>
</dbReference>
<dbReference type="GO" id="GO:0016020">
    <property type="term" value="C:membrane"/>
    <property type="evidence" value="ECO:0007669"/>
    <property type="project" value="GOC"/>
</dbReference>
<dbReference type="EMBL" id="JAASRN010000001">
    <property type="protein sequence ID" value="NIK73079.1"/>
    <property type="molecule type" value="Genomic_DNA"/>
</dbReference>
<dbReference type="EC" id="2.4.1.182" evidence="2 10"/>
<evidence type="ECO:0000256" key="9">
    <source>
        <dbReference type="ARBA" id="ARBA00048975"/>
    </source>
</evidence>
<sequence length="371" mass="42618">MKYFIIAGEKSGDLHASNLAKELQAIDPQAQIRGWGGESMQAAGVEVLRHYNDMAFMGFWEVIKNLPTIRRFLKECQQQIKDFHPDAVILVDYGGFNMKVAEFCHRDGFRTFYYISPKVWAWNTGRAYKIKRLIEHMFVIFPFEKEFYARFGYEVDYVGNPIMDAIASHRRDEHFLTKNQIDAKRPIIALLPGSRRQELKLLLPEMVEVSHRFPDYQFVVAGISHLPQEWYAACRSNPAIRLVYDATYDLLSHAHAALVTSGTATLETALFGVPEVVVYKAGWLNYHIAKAVAKVNYISLVNIVMGREVVPELIQNDCNPNDIHRHLQEILHGDKRKRMLDDYASLRELLGAPGASKRTASLIWQYLQETK</sequence>
<evidence type="ECO:0000256" key="1">
    <source>
        <dbReference type="ARBA" id="ARBA00002056"/>
    </source>
</evidence>
<comment type="function">
    <text evidence="1">Condensation of UDP-2,3-diacylglucosamine and 2,3-diacylglucosamine-1-phosphate to form lipid A disaccharide, a precursor of lipid A, a phosphorylated glycolipid that anchors the lipopolysaccharide to the outer membrane of the cell.</text>
</comment>
<keyword evidence="5" id="KW-0441">Lipid A biosynthesis</keyword>
<dbReference type="RefSeq" id="WP_166918355.1">
    <property type="nucleotide sequence ID" value="NZ_JAASRN010000001.1"/>
</dbReference>
<dbReference type="GO" id="GO:0005543">
    <property type="term" value="F:phospholipid binding"/>
    <property type="evidence" value="ECO:0007669"/>
    <property type="project" value="TreeGrafter"/>
</dbReference>
<evidence type="ECO:0000256" key="8">
    <source>
        <dbReference type="ARBA" id="ARBA00023098"/>
    </source>
</evidence>
<name>A0A846MNN2_9BACT</name>
<evidence type="ECO:0000256" key="4">
    <source>
        <dbReference type="ARBA" id="ARBA00022516"/>
    </source>
</evidence>
<dbReference type="Pfam" id="PF02684">
    <property type="entry name" value="LpxB"/>
    <property type="match status" value="1"/>
</dbReference>
<evidence type="ECO:0000313" key="12">
    <source>
        <dbReference type="Proteomes" id="UP000537126"/>
    </source>
</evidence>
<keyword evidence="8" id="KW-0443">Lipid metabolism</keyword>
<keyword evidence="7 11" id="KW-0808">Transferase</keyword>
<evidence type="ECO:0000256" key="5">
    <source>
        <dbReference type="ARBA" id="ARBA00022556"/>
    </source>
</evidence>
<evidence type="ECO:0000256" key="7">
    <source>
        <dbReference type="ARBA" id="ARBA00022679"/>
    </source>
</evidence>
<dbReference type="Proteomes" id="UP000537126">
    <property type="component" value="Unassembled WGS sequence"/>
</dbReference>
<comment type="catalytic activity">
    <reaction evidence="9">
        <text>a lipid X + a UDP-2-N,3-O-bis[(3R)-3-hydroxyacyl]-alpha-D-glucosamine = a lipid A disaccharide + UDP + H(+)</text>
        <dbReference type="Rhea" id="RHEA:67828"/>
        <dbReference type="ChEBI" id="CHEBI:15378"/>
        <dbReference type="ChEBI" id="CHEBI:58223"/>
        <dbReference type="ChEBI" id="CHEBI:137748"/>
        <dbReference type="ChEBI" id="CHEBI:176338"/>
        <dbReference type="ChEBI" id="CHEBI:176343"/>
        <dbReference type="EC" id="2.4.1.182"/>
    </reaction>
</comment>
<reference evidence="11 12" key="1">
    <citation type="submission" date="2020-03" db="EMBL/GenBank/DDBJ databases">
        <title>Genomic Encyclopedia of Type Strains, Phase IV (KMG-IV): sequencing the most valuable type-strain genomes for metagenomic binning, comparative biology and taxonomic classification.</title>
        <authorList>
            <person name="Goeker M."/>
        </authorList>
    </citation>
    <scope>NUCLEOTIDE SEQUENCE [LARGE SCALE GENOMIC DNA]</scope>
    <source>
        <strain evidence="11 12">DSM 5718</strain>
    </source>
</reference>
<accession>A0A846MNN2</accession>
<organism evidence="11 12">
    <name type="scientific">Thermonema lapsum</name>
    <dbReference type="NCBI Taxonomy" id="28195"/>
    <lineage>
        <taxon>Bacteria</taxon>
        <taxon>Pseudomonadati</taxon>
        <taxon>Bacteroidota</taxon>
        <taxon>Cytophagia</taxon>
        <taxon>Cytophagales</taxon>
        <taxon>Thermonemataceae</taxon>
        <taxon>Thermonema</taxon>
    </lineage>
</organism>
<keyword evidence="12" id="KW-1185">Reference proteome</keyword>
<keyword evidence="4" id="KW-0444">Lipid biosynthesis</keyword>
<dbReference type="PANTHER" id="PTHR30372:SF4">
    <property type="entry name" value="LIPID-A-DISACCHARIDE SYNTHASE, MITOCHONDRIAL-RELATED"/>
    <property type="match status" value="1"/>
</dbReference>
<dbReference type="InterPro" id="IPR003835">
    <property type="entry name" value="Glyco_trans_19"/>
</dbReference>
<dbReference type="SUPFAM" id="SSF53756">
    <property type="entry name" value="UDP-Glycosyltransferase/glycogen phosphorylase"/>
    <property type="match status" value="1"/>
</dbReference>
<evidence type="ECO:0000256" key="3">
    <source>
        <dbReference type="ARBA" id="ARBA00020902"/>
    </source>
</evidence>
<evidence type="ECO:0000256" key="6">
    <source>
        <dbReference type="ARBA" id="ARBA00022676"/>
    </source>
</evidence>
<dbReference type="NCBIfam" id="TIGR00215">
    <property type="entry name" value="lpxB"/>
    <property type="match status" value="1"/>
</dbReference>
<dbReference type="PANTHER" id="PTHR30372">
    <property type="entry name" value="LIPID-A-DISACCHARIDE SYNTHASE"/>
    <property type="match status" value="1"/>
</dbReference>
<proteinExistence type="predicted"/>
<protein>
    <recommendedName>
        <fullName evidence="3 10">Lipid-A-disaccharide synthase</fullName>
        <ecNumber evidence="2 10">2.4.1.182</ecNumber>
    </recommendedName>
</protein>
<dbReference type="GO" id="GO:0008915">
    <property type="term" value="F:lipid-A-disaccharide synthase activity"/>
    <property type="evidence" value="ECO:0007669"/>
    <property type="project" value="UniProtKB-UniRule"/>
</dbReference>
<dbReference type="AlphaFoldDB" id="A0A846MNN2"/>
<gene>
    <name evidence="11" type="ORF">FHS56_000565</name>
</gene>